<evidence type="ECO:0000259" key="11">
    <source>
        <dbReference type="PROSITE" id="PS50112"/>
    </source>
</evidence>
<dbReference type="PRINTS" id="PR00344">
    <property type="entry name" value="BCTRLSENSOR"/>
</dbReference>
<dbReference type="Proteomes" id="UP000612282">
    <property type="component" value="Unassembled WGS sequence"/>
</dbReference>
<keyword evidence="14" id="KW-1185">Reference proteome</keyword>
<sequence>MRTGWRFLAAPLAVWLVLTCLGTGVLLWVERTTKQNAVQRYQVRADMAANTVQTFVEDLMARQAAQAGSFLGAATVDDRDFTRMVNGFGYPAAVLLDTRGRVLQVIPSNPMIIGQEIAGRYPHLTSALQGRAAVSPVVPSAAQGKPVVGIAVPFSTDHGLRVFSGAVSVTDNSPLSSYLTGAITLPGVKIQLVDDAGAVVAANRPHQGGVIMLDAVEPELSGALARAERGRYREDGEWWQYTSRAIPGTPWRLSASATETTLYASTADARAAGRAALVTASIVGLLVVVATARTRRSRRELGSSEQRFRKVFDNSRIGMAMADLDGRFSRVNPALCTMLGRPEADLIGANFAELTHPEDLPRCLGLIQDCLTGRTDGFDMEKRYLHADGRIVEVIITANLVHDQAGRAQYFATQIVDVTERRMLERARRDDAAELEQHAARLEHANEQMGDFMAMLSHDVRQPLTTIVSAGEMLVEDWTDMEEETRRHYLRRMTSAGHRAEQLVSEILTLAQLDAGALTARPARLDVAHAARQAVAAQGSADPKNAATVTGPDRILAYADPVHLALLMGNLLANAVKYGAPPFRITVKHDHDRVEVKIIDHCEGVPAAFVPHLFERFTRAETGVATTKSGTGLGLYLVARLAEASGATITYQPNQPRGAVFVLSLPCSPSTPLPTSTKPGTPATIS</sequence>
<dbReference type="NCBIfam" id="TIGR00229">
    <property type="entry name" value="sensory_box"/>
    <property type="match status" value="1"/>
</dbReference>
<dbReference type="Pfam" id="PF00512">
    <property type="entry name" value="HisKA"/>
    <property type="match status" value="1"/>
</dbReference>
<dbReference type="CDD" id="cd00082">
    <property type="entry name" value="HisKA"/>
    <property type="match status" value="1"/>
</dbReference>
<organism evidence="13 14">
    <name type="scientific">Actinoplanes couchii</name>
    <dbReference type="NCBI Taxonomy" id="403638"/>
    <lineage>
        <taxon>Bacteria</taxon>
        <taxon>Bacillati</taxon>
        <taxon>Actinomycetota</taxon>
        <taxon>Actinomycetes</taxon>
        <taxon>Micromonosporales</taxon>
        <taxon>Micromonosporaceae</taxon>
        <taxon>Actinoplanes</taxon>
    </lineage>
</organism>
<dbReference type="RefSeq" id="WP_203793325.1">
    <property type="nucleotide sequence ID" value="NZ_BAAAQE010000097.1"/>
</dbReference>
<dbReference type="InterPro" id="IPR000700">
    <property type="entry name" value="PAS-assoc_C"/>
</dbReference>
<reference evidence="13 14" key="1">
    <citation type="submission" date="2021-01" db="EMBL/GenBank/DDBJ databases">
        <title>Whole genome shotgun sequence of Actinoplanes couchii NBRC 106145.</title>
        <authorList>
            <person name="Komaki H."/>
            <person name="Tamura T."/>
        </authorList>
    </citation>
    <scope>NUCLEOTIDE SEQUENCE [LARGE SCALE GENOMIC DNA]</scope>
    <source>
        <strain evidence="13 14">NBRC 106145</strain>
    </source>
</reference>
<evidence type="ECO:0000256" key="9">
    <source>
        <dbReference type="ARBA" id="ARBA00039401"/>
    </source>
</evidence>
<evidence type="ECO:0000256" key="8">
    <source>
        <dbReference type="ARBA" id="ARBA00023136"/>
    </source>
</evidence>
<dbReference type="SMART" id="SM00388">
    <property type="entry name" value="HisKA"/>
    <property type="match status" value="1"/>
</dbReference>
<keyword evidence="4" id="KW-0597">Phosphoprotein</keyword>
<dbReference type="InterPro" id="IPR005467">
    <property type="entry name" value="His_kinase_dom"/>
</dbReference>
<keyword evidence="8" id="KW-0472">Membrane</keyword>
<dbReference type="InterPro" id="IPR001610">
    <property type="entry name" value="PAC"/>
</dbReference>
<accession>A0ABQ3X224</accession>
<evidence type="ECO:0000313" key="14">
    <source>
        <dbReference type="Proteomes" id="UP000612282"/>
    </source>
</evidence>
<dbReference type="InterPro" id="IPR036890">
    <property type="entry name" value="HATPase_C_sf"/>
</dbReference>
<feature type="domain" description="PAC" evidence="12">
    <location>
        <begin position="378"/>
        <end position="430"/>
    </location>
</feature>
<dbReference type="InterPro" id="IPR036097">
    <property type="entry name" value="HisK_dim/P_sf"/>
</dbReference>
<dbReference type="SUPFAM" id="SSF55874">
    <property type="entry name" value="ATPase domain of HSP90 chaperone/DNA topoisomerase II/histidine kinase"/>
    <property type="match status" value="1"/>
</dbReference>
<dbReference type="PANTHER" id="PTHR42878:SF13">
    <property type="entry name" value="HISTIDINE KINASE"/>
    <property type="match status" value="1"/>
</dbReference>
<comment type="subcellular location">
    <subcellularLocation>
        <location evidence="2">Cell membrane</location>
    </subcellularLocation>
</comment>
<dbReference type="SMART" id="SM00387">
    <property type="entry name" value="HATPase_c"/>
    <property type="match status" value="1"/>
</dbReference>
<protein>
    <recommendedName>
        <fullName evidence="9">Sensor-like histidine kinase SenX3</fullName>
        <ecNumber evidence="3">2.7.13.3</ecNumber>
    </recommendedName>
</protein>
<gene>
    <name evidence="13" type="ORF">Aco03nite_009210</name>
</gene>
<dbReference type="InterPro" id="IPR003661">
    <property type="entry name" value="HisK_dim/P_dom"/>
</dbReference>
<dbReference type="PROSITE" id="PS50109">
    <property type="entry name" value="HIS_KIN"/>
    <property type="match status" value="1"/>
</dbReference>
<dbReference type="Gene3D" id="3.30.565.10">
    <property type="entry name" value="Histidine kinase-like ATPase, C-terminal domain"/>
    <property type="match status" value="1"/>
</dbReference>
<dbReference type="InterPro" id="IPR050351">
    <property type="entry name" value="BphY/WalK/GraS-like"/>
</dbReference>
<dbReference type="EMBL" id="BOMG01000021">
    <property type="protein sequence ID" value="GID52517.1"/>
    <property type="molecule type" value="Genomic_DNA"/>
</dbReference>
<dbReference type="Gene3D" id="3.30.450.20">
    <property type="entry name" value="PAS domain"/>
    <property type="match status" value="1"/>
</dbReference>
<evidence type="ECO:0000256" key="1">
    <source>
        <dbReference type="ARBA" id="ARBA00000085"/>
    </source>
</evidence>
<dbReference type="Pfam" id="PF02518">
    <property type="entry name" value="HATPase_c"/>
    <property type="match status" value="1"/>
</dbReference>
<dbReference type="EC" id="2.7.13.3" evidence="3"/>
<evidence type="ECO:0000259" key="10">
    <source>
        <dbReference type="PROSITE" id="PS50109"/>
    </source>
</evidence>
<feature type="domain" description="PAS" evidence="11">
    <location>
        <begin position="304"/>
        <end position="374"/>
    </location>
</feature>
<dbReference type="InterPro" id="IPR003594">
    <property type="entry name" value="HATPase_dom"/>
</dbReference>
<dbReference type="SUPFAM" id="SSF47384">
    <property type="entry name" value="Homodimeric domain of signal transducing histidine kinase"/>
    <property type="match status" value="1"/>
</dbReference>
<dbReference type="Pfam" id="PF00989">
    <property type="entry name" value="PAS"/>
    <property type="match status" value="1"/>
</dbReference>
<evidence type="ECO:0000256" key="7">
    <source>
        <dbReference type="ARBA" id="ARBA00023012"/>
    </source>
</evidence>
<keyword evidence="6" id="KW-0418">Kinase</keyword>
<dbReference type="PANTHER" id="PTHR42878">
    <property type="entry name" value="TWO-COMPONENT HISTIDINE KINASE"/>
    <property type="match status" value="1"/>
</dbReference>
<evidence type="ECO:0000256" key="2">
    <source>
        <dbReference type="ARBA" id="ARBA00004236"/>
    </source>
</evidence>
<dbReference type="CDD" id="cd18774">
    <property type="entry name" value="PDC2_HK_sensor"/>
    <property type="match status" value="1"/>
</dbReference>
<dbReference type="InterPro" id="IPR035965">
    <property type="entry name" value="PAS-like_dom_sf"/>
</dbReference>
<dbReference type="PROSITE" id="PS50112">
    <property type="entry name" value="PAS"/>
    <property type="match status" value="1"/>
</dbReference>
<dbReference type="InterPro" id="IPR000014">
    <property type="entry name" value="PAS"/>
</dbReference>
<evidence type="ECO:0000313" key="13">
    <source>
        <dbReference type="EMBL" id="GID52517.1"/>
    </source>
</evidence>
<dbReference type="InterPro" id="IPR013767">
    <property type="entry name" value="PAS_fold"/>
</dbReference>
<comment type="caution">
    <text evidence="13">The sequence shown here is derived from an EMBL/GenBank/DDBJ whole genome shotgun (WGS) entry which is preliminary data.</text>
</comment>
<dbReference type="SMART" id="SM00086">
    <property type="entry name" value="PAC"/>
    <property type="match status" value="1"/>
</dbReference>
<evidence type="ECO:0000256" key="3">
    <source>
        <dbReference type="ARBA" id="ARBA00012438"/>
    </source>
</evidence>
<keyword evidence="5" id="KW-0808">Transferase</keyword>
<dbReference type="SUPFAM" id="SSF55785">
    <property type="entry name" value="PYP-like sensor domain (PAS domain)"/>
    <property type="match status" value="1"/>
</dbReference>
<dbReference type="InterPro" id="IPR004358">
    <property type="entry name" value="Sig_transdc_His_kin-like_C"/>
</dbReference>
<evidence type="ECO:0000259" key="12">
    <source>
        <dbReference type="PROSITE" id="PS50113"/>
    </source>
</evidence>
<evidence type="ECO:0000256" key="4">
    <source>
        <dbReference type="ARBA" id="ARBA00022553"/>
    </source>
</evidence>
<feature type="domain" description="Histidine kinase" evidence="10">
    <location>
        <begin position="455"/>
        <end position="669"/>
    </location>
</feature>
<keyword evidence="7" id="KW-0902">Two-component regulatory system</keyword>
<dbReference type="SMART" id="SM00091">
    <property type="entry name" value="PAS"/>
    <property type="match status" value="1"/>
</dbReference>
<name>A0ABQ3X224_9ACTN</name>
<dbReference type="Gene3D" id="1.10.287.130">
    <property type="match status" value="1"/>
</dbReference>
<proteinExistence type="predicted"/>
<evidence type="ECO:0000256" key="5">
    <source>
        <dbReference type="ARBA" id="ARBA00022679"/>
    </source>
</evidence>
<dbReference type="CDD" id="cd00130">
    <property type="entry name" value="PAS"/>
    <property type="match status" value="1"/>
</dbReference>
<comment type="catalytic activity">
    <reaction evidence="1">
        <text>ATP + protein L-histidine = ADP + protein N-phospho-L-histidine.</text>
        <dbReference type="EC" id="2.7.13.3"/>
    </reaction>
</comment>
<dbReference type="PROSITE" id="PS50113">
    <property type="entry name" value="PAC"/>
    <property type="match status" value="1"/>
</dbReference>
<evidence type="ECO:0000256" key="6">
    <source>
        <dbReference type="ARBA" id="ARBA00022777"/>
    </source>
</evidence>